<keyword evidence="6 8" id="KW-0413">Isomerase</keyword>
<sequence>MAGKPGRGPAWETAAWAALSDEAAKIQSDKGPHLRDLLKDEARCGALQAEFDGILMDYARQKVTLDTRQKLLDLADAVNLKVQITAMASGKFINTTENRAVMHIALRAPKGEKILVGDVDVVPEVHEVLDRIYDFADRVRSGKHAGATGKKLTNVISIGIGGSYLGPEFVHEALRTDEAGAAAAEGRSLRFLANVDPVDVKRALEGLDPESTLVVVVSKTFTTAETMLNARTVSRWLEEAAKSAGVDKSEMIAKHMIAVSANVPGAQDFGIDGDNVFGFWDWVGGRYSVCSAVGVMPLALQYGKAVVQEFLAGAQSMDEHFLTAPLENNLPVLLGLLGVWNSSFLGYSVRCLLPYSQALLRFPAHIQQVDMESNGKRVALDGTELPFDAGEINFGEPMTNGQHSFMQLIHQGRVVPCDFLGSIKSQNPIDNTGNGEPVSNHDELMSNFFAQADALAMGKTQADLKAEGVPEKLWPHKEFPGNRPTTSILFPCFDARRVGQLLSLYEHRSAVQGFVWGINSFDQWGVELGKVLAKQVRTQLQSSRQDGAKVKGFNPSTTSMLERFVASQN</sequence>
<evidence type="ECO:0000256" key="8">
    <source>
        <dbReference type="RuleBase" id="RU000612"/>
    </source>
</evidence>
<evidence type="ECO:0000313" key="9">
    <source>
        <dbReference type="EMBL" id="CAK9001008.1"/>
    </source>
</evidence>
<dbReference type="PANTHER" id="PTHR11469">
    <property type="entry name" value="GLUCOSE-6-PHOSPHATE ISOMERASE"/>
    <property type="match status" value="1"/>
</dbReference>
<organism evidence="9 10">
    <name type="scientific">Durusdinium trenchii</name>
    <dbReference type="NCBI Taxonomy" id="1381693"/>
    <lineage>
        <taxon>Eukaryota</taxon>
        <taxon>Sar</taxon>
        <taxon>Alveolata</taxon>
        <taxon>Dinophyceae</taxon>
        <taxon>Suessiales</taxon>
        <taxon>Symbiodiniaceae</taxon>
        <taxon>Durusdinium</taxon>
    </lineage>
</organism>
<dbReference type="Gene3D" id="1.10.1390.10">
    <property type="match status" value="1"/>
</dbReference>
<dbReference type="InterPro" id="IPR035482">
    <property type="entry name" value="SIS_PGI_2"/>
</dbReference>
<dbReference type="PANTHER" id="PTHR11469:SF1">
    <property type="entry name" value="GLUCOSE-6-PHOSPHATE ISOMERASE"/>
    <property type="match status" value="1"/>
</dbReference>
<gene>
    <name evidence="9" type="ORF">SCF082_LOCUS6744</name>
</gene>
<dbReference type="InterPro" id="IPR001672">
    <property type="entry name" value="G6P_Isomerase"/>
</dbReference>
<dbReference type="CDD" id="cd05015">
    <property type="entry name" value="SIS_PGI_1"/>
    <property type="match status" value="1"/>
</dbReference>
<dbReference type="Proteomes" id="UP001642464">
    <property type="component" value="Unassembled WGS sequence"/>
</dbReference>
<evidence type="ECO:0000256" key="4">
    <source>
        <dbReference type="ARBA" id="ARBA00022432"/>
    </source>
</evidence>
<accession>A0ABP0IEI2</accession>
<dbReference type="PROSITE" id="PS00174">
    <property type="entry name" value="P_GLUCOSE_ISOMERASE_2"/>
    <property type="match status" value="1"/>
</dbReference>
<dbReference type="Pfam" id="PF00342">
    <property type="entry name" value="PGI"/>
    <property type="match status" value="1"/>
</dbReference>
<comment type="similarity">
    <text evidence="2 8">Belongs to the GPI family.</text>
</comment>
<keyword evidence="10" id="KW-1185">Reference proteome</keyword>
<evidence type="ECO:0000256" key="6">
    <source>
        <dbReference type="ARBA" id="ARBA00023235"/>
    </source>
</evidence>
<dbReference type="InterPro" id="IPR018189">
    <property type="entry name" value="Phosphoglucose_isomerase_CS"/>
</dbReference>
<comment type="catalytic activity">
    <reaction evidence="7 8">
        <text>alpha-D-glucose 6-phosphate = beta-D-fructose 6-phosphate</text>
        <dbReference type="Rhea" id="RHEA:11816"/>
        <dbReference type="ChEBI" id="CHEBI:57634"/>
        <dbReference type="ChEBI" id="CHEBI:58225"/>
        <dbReference type="EC" id="5.3.1.9"/>
    </reaction>
</comment>
<dbReference type="EC" id="5.3.1.9" evidence="3 8"/>
<reference evidence="9 10" key="1">
    <citation type="submission" date="2024-02" db="EMBL/GenBank/DDBJ databases">
        <authorList>
            <person name="Chen Y."/>
            <person name="Shah S."/>
            <person name="Dougan E. K."/>
            <person name="Thang M."/>
            <person name="Chan C."/>
        </authorList>
    </citation>
    <scope>NUCLEOTIDE SEQUENCE [LARGE SCALE GENOMIC DNA]</scope>
</reference>
<dbReference type="GO" id="GO:0016853">
    <property type="term" value="F:isomerase activity"/>
    <property type="evidence" value="ECO:0007669"/>
    <property type="project" value="UniProtKB-KW"/>
</dbReference>
<evidence type="ECO:0000256" key="5">
    <source>
        <dbReference type="ARBA" id="ARBA00023152"/>
    </source>
</evidence>
<evidence type="ECO:0000256" key="1">
    <source>
        <dbReference type="ARBA" id="ARBA00004926"/>
    </source>
</evidence>
<dbReference type="PROSITE" id="PS51463">
    <property type="entry name" value="P_GLUCOSE_ISOMERASE_3"/>
    <property type="match status" value="1"/>
</dbReference>
<dbReference type="EMBL" id="CAXAMM010003720">
    <property type="protein sequence ID" value="CAK9001008.1"/>
    <property type="molecule type" value="Genomic_DNA"/>
</dbReference>
<dbReference type="HAMAP" id="MF_00473">
    <property type="entry name" value="G6P_isomerase"/>
    <property type="match status" value="1"/>
</dbReference>
<dbReference type="SUPFAM" id="SSF53697">
    <property type="entry name" value="SIS domain"/>
    <property type="match status" value="1"/>
</dbReference>
<keyword evidence="4 8" id="KW-0312">Gluconeogenesis</keyword>
<comment type="caution">
    <text evidence="9">The sequence shown here is derived from an EMBL/GenBank/DDBJ whole genome shotgun (WGS) entry which is preliminary data.</text>
</comment>
<dbReference type="PRINTS" id="PR00662">
    <property type="entry name" value="G6PISOMERASE"/>
</dbReference>
<proteinExistence type="inferred from homology"/>
<evidence type="ECO:0000256" key="2">
    <source>
        <dbReference type="ARBA" id="ARBA00006604"/>
    </source>
</evidence>
<dbReference type="Gene3D" id="3.40.50.10490">
    <property type="entry name" value="Glucose-6-phosphate isomerase like protein, domain 1"/>
    <property type="match status" value="2"/>
</dbReference>
<dbReference type="NCBIfam" id="NF001211">
    <property type="entry name" value="PRK00179.1"/>
    <property type="match status" value="1"/>
</dbReference>
<protein>
    <recommendedName>
        <fullName evidence="3 8">Glucose-6-phosphate isomerase</fullName>
        <ecNumber evidence="3 8">5.3.1.9</ecNumber>
    </recommendedName>
</protein>
<dbReference type="InterPro" id="IPR035476">
    <property type="entry name" value="SIS_PGI_1"/>
</dbReference>
<evidence type="ECO:0000313" key="10">
    <source>
        <dbReference type="Proteomes" id="UP001642464"/>
    </source>
</evidence>
<dbReference type="CDD" id="cd05016">
    <property type="entry name" value="SIS_PGI_2"/>
    <property type="match status" value="1"/>
</dbReference>
<comment type="pathway">
    <text evidence="1 8">Carbohydrate degradation; glycolysis; D-glyceraldehyde 3-phosphate and glycerone phosphate from D-glucose: step 2/4.</text>
</comment>
<dbReference type="InterPro" id="IPR023096">
    <property type="entry name" value="G6P_Isomerase_C"/>
</dbReference>
<evidence type="ECO:0000256" key="3">
    <source>
        <dbReference type="ARBA" id="ARBA00011952"/>
    </source>
</evidence>
<dbReference type="InterPro" id="IPR046348">
    <property type="entry name" value="SIS_dom_sf"/>
</dbReference>
<name>A0ABP0IEI2_9DINO</name>
<keyword evidence="5 8" id="KW-0324">Glycolysis</keyword>
<dbReference type="PROSITE" id="PS00765">
    <property type="entry name" value="P_GLUCOSE_ISOMERASE_1"/>
    <property type="match status" value="1"/>
</dbReference>
<evidence type="ECO:0000256" key="7">
    <source>
        <dbReference type="ARBA" id="ARBA00029321"/>
    </source>
</evidence>